<keyword evidence="4" id="KW-1185">Reference proteome</keyword>
<dbReference type="InterPro" id="IPR011989">
    <property type="entry name" value="ARM-like"/>
</dbReference>
<dbReference type="SUPFAM" id="SSF48371">
    <property type="entry name" value="ARM repeat"/>
    <property type="match status" value="1"/>
</dbReference>
<dbReference type="RefSeq" id="WP_144871421.1">
    <property type="nucleotide sequence ID" value="NZ_LR213937.1"/>
</dbReference>
<protein>
    <recommendedName>
        <fullName evidence="5">Leucine rich repeat variant</fullName>
    </recommendedName>
</protein>
<evidence type="ECO:0000313" key="4">
    <source>
        <dbReference type="Proteomes" id="UP000320055"/>
    </source>
</evidence>
<dbReference type="InterPro" id="IPR016024">
    <property type="entry name" value="ARM-type_fold"/>
</dbReference>
<sequence length="523" mass="59488">MDIEDLRRQAKKETTASDILTELAKFEDNEIALAIVKHKNASFKALEQLVVNQYYPKQPADFYYKIINRPNISPKILDLIIRNCQYSSVRRLVLKHPATSLTTLERFMFFRDFIGLYKDFMGNRDNYNLLVNHPNVSLDIIRVVDFINLDRNLPYSDQNISQGILDELSQYAPDSIGDSIFQYPNRGLTAFDEVKDKIPQAIVDNPLLNLLLIHNPESKFIKLALAENSQTPIEILNILVESEDRDVLINLVCNPDIPALILDKIANFDDDFLHSFIAQNPNTSGEILSNLVEKSTDITTLREVAQNPNTPQETIDYLKENSSYLIRIALAKNSQISEATALFLIKDSSRKVRKYLAINLNISLKIIETLARDRSSYVQVGVAKNPHTPPEILAKLATSEDCKVRRGVAENPQATLQILKRLKQDEDRLVLAKLANNPSISFEIMEYLAEKAIAFVRQELAKNPQVPAIVLDKLKGDYNEKVLQYLVKNPNISLATLKQLSNHKKKTIAKVAREKMEHSQKII</sequence>
<dbReference type="OrthoDB" id="500355at2"/>
<dbReference type="Gene3D" id="1.25.10.10">
    <property type="entry name" value="Leucine-rich Repeat Variant"/>
    <property type="match status" value="1"/>
</dbReference>
<dbReference type="AlphaFoldDB" id="A0A563VP35"/>
<name>A0A563VP35_9CYAN</name>
<evidence type="ECO:0000256" key="1">
    <source>
        <dbReference type="ARBA" id="ARBA00022549"/>
    </source>
</evidence>
<dbReference type="EMBL" id="CAACVJ010000098">
    <property type="protein sequence ID" value="VEP13171.1"/>
    <property type="molecule type" value="Genomic_DNA"/>
</dbReference>
<evidence type="ECO:0000256" key="2">
    <source>
        <dbReference type="ARBA" id="ARBA00022738"/>
    </source>
</evidence>
<accession>A0A563VP35</accession>
<evidence type="ECO:0000313" key="3">
    <source>
        <dbReference type="EMBL" id="VEP13171.1"/>
    </source>
</evidence>
<reference evidence="3 4" key="1">
    <citation type="submission" date="2019-01" db="EMBL/GenBank/DDBJ databases">
        <authorList>
            <person name="Brito A."/>
        </authorList>
    </citation>
    <scope>NUCLEOTIDE SEQUENCE [LARGE SCALE GENOMIC DNA]</scope>
    <source>
        <strain evidence="3">1</strain>
    </source>
</reference>
<proteinExistence type="predicted"/>
<keyword evidence="2" id="KW-0605">Phycobilisome</keyword>
<dbReference type="Proteomes" id="UP000320055">
    <property type="component" value="Unassembled WGS sequence"/>
</dbReference>
<gene>
    <name evidence="3" type="ORF">H1P_1870015</name>
</gene>
<dbReference type="GO" id="GO:0030089">
    <property type="term" value="C:phycobilisome"/>
    <property type="evidence" value="ECO:0007669"/>
    <property type="project" value="UniProtKB-KW"/>
</dbReference>
<evidence type="ECO:0008006" key="5">
    <source>
        <dbReference type="Google" id="ProtNLM"/>
    </source>
</evidence>
<keyword evidence="1" id="KW-0042">Antenna complex</keyword>
<organism evidence="3 4">
    <name type="scientific">Hyella patelloides LEGE 07179</name>
    <dbReference type="NCBI Taxonomy" id="945734"/>
    <lineage>
        <taxon>Bacteria</taxon>
        <taxon>Bacillati</taxon>
        <taxon>Cyanobacteriota</taxon>
        <taxon>Cyanophyceae</taxon>
        <taxon>Pleurocapsales</taxon>
        <taxon>Hyellaceae</taxon>
        <taxon>Hyella</taxon>
    </lineage>
</organism>